<sequence length="95" mass="11393">MDKIAVIHITDKCNLQCPCCLWIHNKRTNSEMSMNDFKIIVNYLKNKNYNRLMLQSEGEVLMHSQYREMFDYAINKRLYIDQMVTNGLLLNKFIK</sequence>
<evidence type="ECO:0000313" key="5">
    <source>
        <dbReference type="EMBL" id="KKL92518.1"/>
    </source>
</evidence>
<dbReference type="GO" id="GO:0051536">
    <property type="term" value="F:iron-sulfur cluster binding"/>
    <property type="evidence" value="ECO:0007669"/>
    <property type="project" value="UniProtKB-KW"/>
</dbReference>
<evidence type="ECO:0000256" key="4">
    <source>
        <dbReference type="ARBA" id="ARBA00023014"/>
    </source>
</evidence>
<accession>A0A0F9G1J1</accession>
<dbReference type="InterPro" id="IPR013785">
    <property type="entry name" value="Aldolase_TIM"/>
</dbReference>
<evidence type="ECO:0008006" key="6">
    <source>
        <dbReference type="Google" id="ProtNLM"/>
    </source>
</evidence>
<gene>
    <name evidence="5" type="ORF">LCGC14_1883900</name>
</gene>
<keyword evidence="1" id="KW-0949">S-adenosyl-L-methionine</keyword>
<dbReference type="GO" id="GO:0046872">
    <property type="term" value="F:metal ion binding"/>
    <property type="evidence" value="ECO:0007669"/>
    <property type="project" value="UniProtKB-KW"/>
</dbReference>
<dbReference type="AlphaFoldDB" id="A0A0F9G1J1"/>
<proteinExistence type="predicted"/>
<comment type="caution">
    <text evidence="5">The sequence shown here is derived from an EMBL/GenBank/DDBJ whole genome shotgun (WGS) entry which is preliminary data.</text>
</comment>
<reference evidence="5" key="1">
    <citation type="journal article" date="2015" name="Nature">
        <title>Complex archaea that bridge the gap between prokaryotes and eukaryotes.</title>
        <authorList>
            <person name="Spang A."/>
            <person name="Saw J.H."/>
            <person name="Jorgensen S.L."/>
            <person name="Zaremba-Niedzwiedzka K."/>
            <person name="Martijn J."/>
            <person name="Lind A.E."/>
            <person name="van Eijk R."/>
            <person name="Schleper C."/>
            <person name="Guy L."/>
            <person name="Ettema T.J."/>
        </authorList>
    </citation>
    <scope>NUCLEOTIDE SEQUENCE</scope>
</reference>
<organism evidence="5">
    <name type="scientific">marine sediment metagenome</name>
    <dbReference type="NCBI Taxonomy" id="412755"/>
    <lineage>
        <taxon>unclassified sequences</taxon>
        <taxon>metagenomes</taxon>
        <taxon>ecological metagenomes</taxon>
    </lineage>
</organism>
<evidence type="ECO:0000256" key="3">
    <source>
        <dbReference type="ARBA" id="ARBA00023004"/>
    </source>
</evidence>
<dbReference type="SUPFAM" id="SSF102114">
    <property type="entry name" value="Radical SAM enzymes"/>
    <property type="match status" value="1"/>
</dbReference>
<dbReference type="GO" id="GO:0003824">
    <property type="term" value="F:catalytic activity"/>
    <property type="evidence" value="ECO:0007669"/>
    <property type="project" value="InterPro"/>
</dbReference>
<evidence type="ECO:0000256" key="1">
    <source>
        <dbReference type="ARBA" id="ARBA00022691"/>
    </source>
</evidence>
<protein>
    <recommendedName>
        <fullName evidence="6">Radical SAM core domain-containing protein</fullName>
    </recommendedName>
</protein>
<keyword evidence="2" id="KW-0479">Metal-binding</keyword>
<dbReference type="EMBL" id="LAZR01019442">
    <property type="protein sequence ID" value="KKL92518.1"/>
    <property type="molecule type" value="Genomic_DNA"/>
</dbReference>
<keyword evidence="4" id="KW-0411">Iron-sulfur</keyword>
<evidence type="ECO:0000256" key="2">
    <source>
        <dbReference type="ARBA" id="ARBA00022723"/>
    </source>
</evidence>
<keyword evidence="3" id="KW-0408">Iron</keyword>
<name>A0A0F9G1J1_9ZZZZ</name>
<dbReference type="Gene3D" id="3.20.20.70">
    <property type="entry name" value="Aldolase class I"/>
    <property type="match status" value="1"/>
</dbReference>
<dbReference type="InterPro" id="IPR058240">
    <property type="entry name" value="rSAM_sf"/>
</dbReference>
<dbReference type="SFLD" id="SFLDS00029">
    <property type="entry name" value="Radical_SAM"/>
    <property type="match status" value="1"/>
</dbReference>
<dbReference type="InterPro" id="IPR007197">
    <property type="entry name" value="rSAM"/>
</dbReference>